<dbReference type="PROSITE" id="PS50077">
    <property type="entry name" value="HEAT_REPEAT"/>
    <property type="match status" value="3"/>
</dbReference>
<evidence type="ECO:0000313" key="5">
    <source>
        <dbReference type="Proteomes" id="UP000051952"/>
    </source>
</evidence>
<keyword evidence="1" id="KW-0677">Repeat</keyword>
<reference evidence="5" key="1">
    <citation type="submission" date="2015-09" db="EMBL/GenBank/DDBJ databases">
        <authorList>
            <consortium name="Pathogen Informatics"/>
        </authorList>
    </citation>
    <scope>NUCLEOTIDE SEQUENCE [LARGE SCALE GENOMIC DNA]</scope>
    <source>
        <strain evidence="5">Lake Konstanz</strain>
    </source>
</reference>
<name>A0A0S4J2C5_BODSA</name>
<dbReference type="InterPro" id="IPR011989">
    <property type="entry name" value="ARM-like"/>
</dbReference>
<evidence type="ECO:0000256" key="2">
    <source>
        <dbReference type="PROSITE-ProRule" id="PRU00103"/>
    </source>
</evidence>
<dbReference type="AlphaFoldDB" id="A0A0S4J2C5"/>
<protein>
    <submittedName>
        <fullName evidence="4">Serine-threonine protein phosphatase, putative</fullName>
    </submittedName>
</protein>
<feature type="repeat" description="HEAT" evidence="2">
    <location>
        <begin position="270"/>
        <end position="308"/>
    </location>
</feature>
<dbReference type="Gene3D" id="1.25.10.10">
    <property type="entry name" value="Leucine-rich Repeat Variant"/>
    <property type="match status" value="1"/>
</dbReference>
<sequence length="571" mass="61710">MIENLRAEDPEMRLSSMRGIHVITQTLGPDRTKNELIPFLTDYLDDNDEVLRIFANALGTMIPEVGGIQFAPALLHPLELLCGLDEITVRDEAVASLQIIGDTVFKTDGTAALQQDFIGLVQRLAKSDLPQARSSACSVVAVPYPHVPVGVKATLRQTFQKLCSDEEIMVRRSACVALGKVFASILGQQATDLLTPFASFCRDSSDGVRLQAVTTAISMLRVLPDSGISQVVSLLKTLSSDSSWRVRYMAADRLGEIAKAFSPQDAQRVCAPMFRTMCQDSEPEIRASAVHNMSHLLSVVTDATVRKDILNVGTRLAGDQNAHVRMCLASSVLKSSLHAPPELWATSIVGTCTRLLQDTDADVRLALLSGFNEMGDTAGAKELAPKLVPVVVGLFADPKWRIRETVVSQVATLVTALGKSADDVLDVCVKALQDRVASIRSSGCDSCCKLLEQNGAQWFETVLIPRVQPMVQSGSFMPRITVLQLFASLASAPQLDARTVQRVMLPTFNALVNDKVANVRLNVAKAILALRDHGKVTRGDVEGYLDRLSHDADEDVKDAAAGLIGGTKSVV</sequence>
<dbReference type="OrthoDB" id="340346at2759"/>
<dbReference type="PANTHER" id="PTHR10648">
    <property type="entry name" value="SERINE/THREONINE-PROTEIN PHOSPHATASE PP2A 65 KDA REGULATORY SUBUNIT"/>
    <property type="match status" value="1"/>
</dbReference>
<dbReference type="OMA" id="NTLCMTW"/>
<dbReference type="InterPro" id="IPR016024">
    <property type="entry name" value="ARM-type_fold"/>
</dbReference>
<evidence type="ECO:0000256" key="1">
    <source>
        <dbReference type="ARBA" id="ARBA00022737"/>
    </source>
</evidence>
<feature type="repeat" description="HEAT" evidence="2">
    <location>
        <begin position="387"/>
        <end position="421"/>
    </location>
</feature>
<dbReference type="Proteomes" id="UP000051952">
    <property type="component" value="Unassembled WGS sequence"/>
</dbReference>
<keyword evidence="5" id="KW-1185">Reference proteome</keyword>
<organism evidence="4 5">
    <name type="scientific">Bodo saltans</name>
    <name type="common">Flagellated protozoan</name>
    <dbReference type="NCBI Taxonomy" id="75058"/>
    <lineage>
        <taxon>Eukaryota</taxon>
        <taxon>Discoba</taxon>
        <taxon>Euglenozoa</taxon>
        <taxon>Kinetoplastea</taxon>
        <taxon>Metakinetoplastina</taxon>
        <taxon>Eubodonida</taxon>
        <taxon>Bodonidae</taxon>
        <taxon>Bodo</taxon>
    </lineage>
</organism>
<evidence type="ECO:0000259" key="3">
    <source>
        <dbReference type="Pfam" id="PF22956"/>
    </source>
</evidence>
<dbReference type="InterPro" id="IPR051023">
    <property type="entry name" value="PP2A_Regulatory_Subunit_A"/>
</dbReference>
<accession>A0A0S4J2C5</accession>
<dbReference type="Pfam" id="PF22956">
    <property type="entry name" value="VPS15-like_hel"/>
    <property type="match status" value="1"/>
</dbReference>
<gene>
    <name evidence="4" type="ORF">BSAL_82935</name>
</gene>
<dbReference type="SUPFAM" id="SSF48371">
    <property type="entry name" value="ARM repeat"/>
    <property type="match status" value="1"/>
</dbReference>
<dbReference type="GO" id="GO:0019888">
    <property type="term" value="F:protein phosphatase regulator activity"/>
    <property type="evidence" value="ECO:0007669"/>
    <property type="project" value="TreeGrafter"/>
</dbReference>
<dbReference type="GO" id="GO:0005634">
    <property type="term" value="C:nucleus"/>
    <property type="evidence" value="ECO:0007669"/>
    <property type="project" value="TreeGrafter"/>
</dbReference>
<feature type="repeat" description="HEAT" evidence="2">
    <location>
        <begin position="231"/>
        <end position="268"/>
    </location>
</feature>
<dbReference type="InterPro" id="IPR021133">
    <property type="entry name" value="HEAT_type_2"/>
</dbReference>
<dbReference type="PANTHER" id="PTHR10648:SF34">
    <property type="entry name" value="PROTEIN PHOSPHATASE 2A REGULATORY SUBUNIT, PUTATIVE-RELATED"/>
    <property type="match status" value="1"/>
</dbReference>
<dbReference type="InterPro" id="IPR055231">
    <property type="entry name" value="2AA_helical"/>
</dbReference>
<dbReference type="GO" id="GO:0000159">
    <property type="term" value="C:protein phosphatase type 2A complex"/>
    <property type="evidence" value="ECO:0007669"/>
    <property type="project" value="TreeGrafter"/>
</dbReference>
<feature type="domain" description="Phosphatase 2A Regulatory Subunit A helical" evidence="3">
    <location>
        <begin position="243"/>
        <end position="466"/>
    </location>
</feature>
<dbReference type="VEuPathDB" id="TriTrypDB:BSAL_82935"/>
<dbReference type="GO" id="GO:0005829">
    <property type="term" value="C:cytosol"/>
    <property type="evidence" value="ECO:0007669"/>
    <property type="project" value="TreeGrafter"/>
</dbReference>
<evidence type="ECO:0000313" key="4">
    <source>
        <dbReference type="EMBL" id="CUG67704.1"/>
    </source>
</evidence>
<proteinExistence type="predicted"/>
<dbReference type="EMBL" id="CYKH01000929">
    <property type="protein sequence ID" value="CUG67704.1"/>
    <property type="molecule type" value="Genomic_DNA"/>
</dbReference>